<accession>A0ABX1SXJ8</accession>
<dbReference type="RefSeq" id="WP_253902353.1">
    <property type="nucleotide sequence ID" value="NZ_JAAIIJ010000023.1"/>
</dbReference>
<evidence type="ECO:0000313" key="3">
    <source>
        <dbReference type="EMBL" id="NMN02554.1"/>
    </source>
</evidence>
<sequence>MADEHETITTPAEQTPQAATQEASTTSAAPAQVETPAETPTQAEEVAQAEDAAQTEETTQTEEAAQAEDTAQTEEVAQAEAPAQSEEAAQAEAPASAQTEEAEADTPAEDAPAAKEEETTKKSAPAKPHAPSPAAFAKKPASGVQVAAPSAVAYTDEQIKEAERFGRVDDSGTVFVKEGESEREVGQFPDVSKEEALALYARRFLDLKAKLDTLAARLKTTSIKSREIDESLKSLAVEIDSPAVVGDIAGLKTQFETLETAAEAKKAELAEARKAAVQAALEGRTAIVEKAEALTASLNDNTNWRSTADKFRALFDEWQEHQRSNVRIDKKDADELWKRFSAARTTFNQARRKWAQTRDAERNQAKVAKEAIIAEAVALKDSTAWGETSRKFNELMDRWKKSGRAGRSEDDALWEQFREAADTFFNARQADRDQTSASEKANLAKKEELLAKAEALVPVADEKAAKQARQTLAAIQEEWDQIGYVPRDDMRRIEGRLDAVDKQIKAVEEAAWQKSDPEADARKSSFEAQLEAQLAELDERIAAEKDADKKAALEAEKATKEQWLNAVK</sequence>
<comment type="caution">
    <text evidence="3">The sequence shown here is derived from an EMBL/GenBank/DDBJ whole genome shotgun (WGS) entry which is preliminary data.</text>
</comment>
<dbReference type="Proteomes" id="UP000553756">
    <property type="component" value="Unassembled WGS sequence"/>
</dbReference>
<feature type="compositionally biased region" description="Low complexity" evidence="2">
    <location>
        <begin position="122"/>
        <end position="142"/>
    </location>
</feature>
<gene>
    <name evidence="3" type="ORF">G1C94_1176</name>
</gene>
<dbReference type="Pfam" id="PF03993">
    <property type="entry name" value="DUF349"/>
    <property type="match status" value="3"/>
</dbReference>
<evidence type="ECO:0000256" key="2">
    <source>
        <dbReference type="SAM" id="MobiDB-lite"/>
    </source>
</evidence>
<dbReference type="EMBL" id="JAAIIJ010000023">
    <property type="protein sequence ID" value="NMN02554.1"/>
    <property type="molecule type" value="Genomic_DNA"/>
</dbReference>
<feature type="compositionally biased region" description="Basic and acidic residues" evidence="2">
    <location>
        <begin position="112"/>
        <end position="121"/>
    </location>
</feature>
<organism evidence="3 4">
    <name type="scientific">Bifidobacterium panos</name>
    <dbReference type="NCBI Taxonomy" id="2675321"/>
    <lineage>
        <taxon>Bacteria</taxon>
        <taxon>Bacillati</taxon>
        <taxon>Actinomycetota</taxon>
        <taxon>Actinomycetes</taxon>
        <taxon>Bifidobacteriales</taxon>
        <taxon>Bifidobacteriaceae</taxon>
        <taxon>Bifidobacterium</taxon>
    </lineage>
</organism>
<name>A0ABX1SXJ8_9BIFI</name>
<feature type="coiled-coil region" evidence="1">
    <location>
        <begin position="248"/>
        <end position="282"/>
    </location>
</feature>
<evidence type="ECO:0000313" key="4">
    <source>
        <dbReference type="Proteomes" id="UP000553756"/>
    </source>
</evidence>
<keyword evidence="4" id="KW-1185">Reference proteome</keyword>
<feature type="coiled-coil region" evidence="1">
    <location>
        <begin position="490"/>
        <end position="547"/>
    </location>
</feature>
<feature type="region of interest" description="Disordered" evidence="2">
    <location>
        <begin position="1"/>
        <end position="148"/>
    </location>
</feature>
<evidence type="ECO:0000256" key="1">
    <source>
        <dbReference type="SAM" id="Coils"/>
    </source>
</evidence>
<dbReference type="InterPro" id="IPR007139">
    <property type="entry name" value="DUF349"/>
</dbReference>
<keyword evidence="1" id="KW-0175">Coiled coil</keyword>
<feature type="compositionally biased region" description="Low complexity" evidence="2">
    <location>
        <begin position="8"/>
        <end position="99"/>
    </location>
</feature>
<proteinExistence type="predicted"/>
<protein>
    <submittedName>
        <fullName evidence="3">DNA repair protein</fullName>
    </submittedName>
</protein>
<reference evidence="3 4" key="1">
    <citation type="submission" date="2020-02" db="EMBL/GenBank/DDBJ databases">
        <title>Characterization of phylogenetic diversity of novel bifidobacterial species isolated in Czech ZOOs.</title>
        <authorList>
            <person name="Lugli G.A."/>
            <person name="Vera N.B."/>
            <person name="Ventura M."/>
        </authorList>
    </citation>
    <scope>NUCLEOTIDE SEQUENCE [LARGE SCALE GENOMIC DNA]</scope>
    <source>
        <strain evidence="3 4">DSM 109963</strain>
    </source>
</reference>